<gene>
    <name evidence="2" type="ORF">QC820_05940</name>
</gene>
<proteinExistence type="predicted"/>
<reference evidence="2 3" key="1">
    <citation type="submission" date="2023-04" db="EMBL/GenBank/DDBJ databases">
        <title>A long-awaited taxogenomic arrangement of the family Halomonadaceae.</title>
        <authorList>
            <person name="De La Haba R."/>
            <person name="Chuvochina M."/>
            <person name="Wittouck S."/>
            <person name="Arahal D.R."/>
            <person name="Sanchez-Porro C."/>
            <person name="Hugenholtz P."/>
            <person name="Ventosa A."/>
        </authorList>
    </citation>
    <scope>NUCLEOTIDE SEQUENCE [LARGE SCALE GENOMIC DNA]</scope>
    <source>
        <strain evidence="2 3">DSM 17332</strain>
    </source>
</reference>
<dbReference type="InterPro" id="IPR028087">
    <property type="entry name" value="Tad_N"/>
</dbReference>
<organism evidence="2 3">
    <name type="scientific">Halomonas mongoliensis</name>
    <dbReference type="NCBI Taxonomy" id="321265"/>
    <lineage>
        <taxon>Bacteria</taxon>
        <taxon>Pseudomonadati</taxon>
        <taxon>Pseudomonadota</taxon>
        <taxon>Gammaproteobacteria</taxon>
        <taxon>Oceanospirillales</taxon>
        <taxon>Halomonadaceae</taxon>
        <taxon>Halomonas</taxon>
    </lineage>
</organism>
<protein>
    <submittedName>
        <fullName evidence="2">Pilus assembly protein TadG-related protein</fullName>
    </submittedName>
</protein>
<dbReference type="EMBL" id="JARWAL010000004">
    <property type="protein sequence ID" value="MDR5892351.1"/>
    <property type="molecule type" value="Genomic_DNA"/>
</dbReference>
<sequence>MRLPRLNYPLPPRQRGVFGLMAVGLMLLMVISVALAIDTGRLYLEQRHMQRVADLAALEAAGAVMLISQVEEDPDGKSALDLAAEAAASRNGHDPSEGERELSLVLGGICVEALEEGGSIRVFHRPLDDPESPLPCPEWELNALQVIASHEVPRSLFGSLLGADEITISATAAAYRPQAEPYAVFSVGSRLLNVDTDESALAPVLRGLLDLGADASVAGFGGIADATVSLADLVSVDELTVGSTEELLSAELKLLDLITRLKAAHHDSGSEEGAPELLALQALNDRLTTFISTENIITLGDLLDINTARAPLDVEVSALDLLSTALLIANQENAVALPGLNLSVPGVTDIEAMLAVIEPPQIAIGPVGCVDNAKPPCEGNWKTEARTAQLVLGVGANVEIPLLAKLGLKLGVTAAGARAGVESARPATEDANHEWNIDISASQAPLTTELELQLSLLDSHIPWFDEENKNYSKIGEITSFLQNTLGLATSLVANLINGLINVVSGLVSALLSLLYHSYITSDGTQVCGRVLLILPVGCDPTPTLEEELETGGGETTGWHDDLAEWIASSDAQQHGTTDSHHSHTLNWPTETAVTFDGDGSLEGTATALENLAGAIDIRAELFGVDLGVSNLLAPLLGIVDAVVGNVVGSLAAGVIDPLLDELGVNISEAEVRVIHIDHHTGPPELL</sequence>
<dbReference type="RefSeq" id="WP_309636150.1">
    <property type="nucleotide sequence ID" value="NZ_JARWAL010000004.1"/>
</dbReference>
<dbReference type="Proteomes" id="UP001252270">
    <property type="component" value="Unassembled WGS sequence"/>
</dbReference>
<comment type="caution">
    <text evidence="2">The sequence shown here is derived from an EMBL/GenBank/DDBJ whole genome shotgun (WGS) entry which is preliminary data.</text>
</comment>
<accession>A0ABU1GK10</accession>
<keyword evidence="3" id="KW-1185">Reference proteome</keyword>
<feature type="domain" description="Putative Flp pilus-assembly TadG-like N-terminal" evidence="1">
    <location>
        <begin position="17"/>
        <end position="62"/>
    </location>
</feature>
<evidence type="ECO:0000259" key="1">
    <source>
        <dbReference type="Pfam" id="PF13400"/>
    </source>
</evidence>
<dbReference type="Pfam" id="PF13400">
    <property type="entry name" value="Tad"/>
    <property type="match status" value="1"/>
</dbReference>
<evidence type="ECO:0000313" key="2">
    <source>
        <dbReference type="EMBL" id="MDR5892351.1"/>
    </source>
</evidence>
<evidence type="ECO:0000313" key="3">
    <source>
        <dbReference type="Proteomes" id="UP001252270"/>
    </source>
</evidence>
<name>A0ABU1GK10_9GAMM</name>